<organism evidence="7 10">
    <name type="scientific">Methylopila capsulata</name>
    <dbReference type="NCBI Taxonomy" id="61654"/>
    <lineage>
        <taxon>Bacteria</taxon>
        <taxon>Pseudomonadati</taxon>
        <taxon>Pseudomonadota</taxon>
        <taxon>Alphaproteobacteria</taxon>
        <taxon>Hyphomicrobiales</taxon>
        <taxon>Methylopilaceae</taxon>
        <taxon>Methylopila</taxon>
    </lineage>
</organism>
<dbReference type="GO" id="GO:0009318">
    <property type="term" value="C:exodeoxyribonuclease VII complex"/>
    <property type="evidence" value="ECO:0007669"/>
    <property type="project" value="UniProtKB-UniRule"/>
</dbReference>
<comment type="subcellular location">
    <subcellularLocation>
        <location evidence="6">Cytoplasm</location>
    </subcellularLocation>
</comment>
<sequence>MPDIAPQTSDPQAADPDVAALTFEAALGELEGIVSRLEQGRASLEESIEIYRRGEALKKRCDELLAKAEARVEIISVGADGAAKGLSPLDPG</sequence>
<keyword evidence="3 6" id="KW-0540">Nuclease</keyword>
<accession>A0A9W6IW98</accession>
<evidence type="ECO:0000256" key="1">
    <source>
        <dbReference type="ARBA" id="ARBA00009998"/>
    </source>
</evidence>
<dbReference type="GO" id="GO:0008855">
    <property type="term" value="F:exodeoxyribonuclease VII activity"/>
    <property type="evidence" value="ECO:0007669"/>
    <property type="project" value="UniProtKB-UniRule"/>
</dbReference>
<dbReference type="SUPFAM" id="SSF116842">
    <property type="entry name" value="XseB-like"/>
    <property type="match status" value="1"/>
</dbReference>
<evidence type="ECO:0000256" key="4">
    <source>
        <dbReference type="ARBA" id="ARBA00022801"/>
    </source>
</evidence>
<evidence type="ECO:0000256" key="2">
    <source>
        <dbReference type="ARBA" id="ARBA00022490"/>
    </source>
</evidence>
<reference evidence="7" key="1">
    <citation type="journal article" date="2014" name="Int. J. Syst. Evol. Microbiol.">
        <title>Complete genome sequence of Corynebacterium casei LMG S-19264T (=DSM 44701T), isolated from a smear-ripened cheese.</title>
        <authorList>
            <consortium name="US DOE Joint Genome Institute (JGI-PGF)"/>
            <person name="Walter F."/>
            <person name="Albersmeier A."/>
            <person name="Kalinowski J."/>
            <person name="Ruckert C."/>
        </authorList>
    </citation>
    <scope>NUCLEOTIDE SEQUENCE</scope>
    <source>
        <strain evidence="7">VKM B-1606</strain>
    </source>
</reference>
<evidence type="ECO:0000256" key="3">
    <source>
        <dbReference type="ARBA" id="ARBA00022722"/>
    </source>
</evidence>
<comment type="catalytic activity">
    <reaction evidence="6">
        <text>Exonucleolytic cleavage in either 5'- to 3'- or 3'- to 5'-direction to yield nucleoside 5'-phosphates.</text>
        <dbReference type="EC" id="3.1.11.6"/>
    </reaction>
</comment>
<evidence type="ECO:0000256" key="6">
    <source>
        <dbReference type="HAMAP-Rule" id="MF_00337"/>
    </source>
</evidence>
<dbReference type="RefSeq" id="WP_204950669.1">
    <property type="nucleotide sequence ID" value="NZ_BSFF01000003.1"/>
</dbReference>
<dbReference type="Gene3D" id="1.10.287.1040">
    <property type="entry name" value="Exonuclease VII, small subunit"/>
    <property type="match status" value="1"/>
</dbReference>
<protein>
    <recommendedName>
        <fullName evidence="6">Exodeoxyribonuclease 7 small subunit</fullName>
        <ecNumber evidence="6">3.1.11.6</ecNumber>
    </recommendedName>
    <alternativeName>
        <fullName evidence="6">Exodeoxyribonuclease VII small subunit</fullName>
        <shortName evidence="6">Exonuclease VII small subunit</shortName>
    </alternativeName>
</protein>
<dbReference type="EMBL" id="JAFBCY010000003">
    <property type="protein sequence ID" value="MBM7852257.1"/>
    <property type="molecule type" value="Genomic_DNA"/>
</dbReference>
<reference evidence="7" key="3">
    <citation type="submission" date="2023-01" db="EMBL/GenBank/DDBJ databases">
        <authorList>
            <person name="Sun Q."/>
            <person name="Evtushenko L."/>
        </authorList>
    </citation>
    <scope>NUCLEOTIDE SEQUENCE</scope>
    <source>
        <strain evidence="7">VKM B-1606</strain>
    </source>
</reference>
<dbReference type="GO" id="GO:0006308">
    <property type="term" value="P:DNA catabolic process"/>
    <property type="evidence" value="ECO:0007669"/>
    <property type="project" value="UniProtKB-UniRule"/>
</dbReference>
<dbReference type="EC" id="3.1.11.6" evidence="6"/>
<name>A0A9W6IW98_9HYPH</name>
<evidence type="ECO:0000256" key="5">
    <source>
        <dbReference type="ARBA" id="ARBA00022839"/>
    </source>
</evidence>
<comment type="similarity">
    <text evidence="1 6">Belongs to the XseB family.</text>
</comment>
<dbReference type="InterPro" id="IPR037004">
    <property type="entry name" value="Exonuc_VII_ssu_sf"/>
</dbReference>
<dbReference type="HAMAP" id="MF_00337">
    <property type="entry name" value="Exonuc_7_S"/>
    <property type="match status" value="1"/>
</dbReference>
<dbReference type="Pfam" id="PF02609">
    <property type="entry name" value="Exonuc_VII_S"/>
    <property type="match status" value="1"/>
</dbReference>
<reference evidence="8 9" key="2">
    <citation type="submission" date="2021-01" db="EMBL/GenBank/DDBJ databases">
        <title>Genomic Encyclopedia of Type Strains, Phase IV (KMG-IV): sequencing the most valuable type-strain genomes for metagenomic binning, comparative biology and taxonomic classification.</title>
        <authorList>
            <person name="Goeker M."/>
        </authorList>
    </citation>
    <scope>NUCLEOTIDE SEQUENCE [LARGE SCALE GENOMIC DNA]</scope>
    <source>
        <strain evidence="8 9">DSM 6130</strain>
    </source>
</reference>
<comment type="function">
    <text evidence="6">Bidirectionally degrades single-stranded DNA into large acid-insoluble oligonucleotides, which are then degraded further into small acid-soluble oligonucleotides.</text>
</comment>
<dbReference type="GO" id="GO:0005829">
    <property type="term" value="C:cytosol"/>
    <property type="evidence" value="ECO:0007669"/>
    <property type="project" value="TreeGrafter"/>
</dbReference>
<evidence type="ECO:0000313" key="10">
    <source>
        <dbReference type="Proteomes" id="UP001143400"/>
    </source>
</evidence>
<dbReference type="NCBIfam" id="NF002139">
    <property type="entry name" value="PRK00977.1-3"/>
    <property type="match status" value="1"/>
</dbReference>
<proteinExistence type="inferred from homology"/>
<dbReference type="Proteomes" id="UP001143400">
    <property type="component" value="Unassembled WGS sequence"/>
</dbReference>
<evidence type="ECO:0000313" key="9">
    <source>
        <dbReference type="Proteomes" id="UP000758856"/>
    </source>
</evidence>
<evidence type="ECO:0000313" key="7">
    <source>
        <dbReference type="EMBL" id="GLK56465.1"/>
    </source>
</evidence>
<dbReference type="AlphaFoldDB" id="A0A9W6IW98"/>
<keyword evidence="2 6" id="KW-0963">Cytoplasm</keyword>
<keyword evidence="5 6" id="KW-0269">Exonuclease</keyword>
<dbReference type="PANTHER" id="PTHR34137:SF1">
    <property type="entry name" value="EXODEOXYRIBONUCLEASE 7 SMALL SUBUNIT"/>
    <property type="match status" value="1"/>
</dbReference>
<dbReference type="Proteomes" id="UP000758856">
    <property type="component" value="Unassembled WGS sequence"/>
</dbReference>
<dbReference type="NCBIfam" id="TIGR01280">
    <property type="entry name" value="xseB"/>
    <property type="match status" value="1"/>
</dbReference>
<keyword evidence="4 6" id="KW-0378">Hydrolase</keyword>
<comment type="subunit">
    <text evidence="6">Heterooligomer composed of large and small subunits.</text>
</comment>
<dbReference type="EMBL" id="BSFF01000003">
    <property type="protein sequence ID" value="GLK56465.1"/>
    <property type="molecule type" value="Genomic_DNA"/>
</dbReference>
<evidence type="ECO:0000313" key="8">
    <source>
        <dbReference type="EMBL" id="MBM7852257.1"/>
    </source>
</evidence>
<dbReference type="PANTHER" id="PTHR34137">
    <property type="entry name" value="EXODEOXYRIBONUCLEASE 7 SMALL SUBUNIT"/>
    <property type="match status" value="1"/>
</dbReference>
<comment type="caution">
    <text evidence="7">The sequence shown here is derived from an EMBL/GenBank/DDBJ whole genome shotgun (WGS) entry which is preliminary data.</text>
</comment>
<dbReference type="InterPro" id="IPR003761">
    <property type="entry name" value="Exonuc_VII_S"/>
</dbReference>
<keyword evidence="9" id="KW-1185">Reference proteome</keyword>
<gene>
    <name evidence="6 7" type="primary">xseB</name>
    <name evidence="7" type="ORF">GCM10008170_24840</name>
    <name evidence="8" type="ORF">JOD31_002499</name>
</gene>